<feature type="transmembrane region" description="Helical" evidence="2">
    <location>
        <begin position="92"/>
        <end position="109"/>
    </location>
</feature>
<feature type="region of interest" description="Disordered" evidence="1">
    <location>
        <begin position="1"/>
        <end position="27"/>
    </location>
</feature>
<proteinExistence type="predicted"/>
<name>A0A0V0R095_PSEPJ</name>
<feature type="compositionally biased region" description="Low complexity" evidence="1">
    <location>
        <begin position="1"/>
        <end position="25"/>
    </location>
</feature>
<reference evidence="3 4" key="1">
    <citation type="journal article" date="2015" name="Sci. Rep.">
        <title>Genome of the facultative scuticociliatosis pathogen Pseudocohnilembus persalinus provides insight into its virulence through horizontal gene transfer.</title>
        <authorList>
            <person name="Xiong J."/>
            <person name="Wang G."/>
            <person name="Cheng J."/>
            <person name="Tian M."/>
            <person name="Pan X."/>
            <person name="Warren A."/>
            <person name="Jiang C."/>
            <person name="Yuan D."/>
            <person name="Miao W."/>
        </authorList>
    </citation>
    <scope>NUCLEOTIDE SEQUENCE [LARGE SCALE GENOMIC DNA]</scope>
    <source>
        <strain evidence="3">36N120E</strain>
    </source>
</reference>
<comment type="caution">
    <text evidence="3">The sequence shown here is derived from an EMBL/GenBank/DDBJ whole genome shotgun (WGS) entry which is preliminary data.</text>
</comment>
<evidence type="ECO:0000256" key="1">
    <source>
        <dbReference type="SAM" id="MobiDB-lite"/>
    </source>
</evidence>
<evidence type="ECO:0008006" key="5">
    <source>
        <dbReference type="Google" id="ProtNLM"/>
    </source>
</evidence>
<protein>
    <recommendedName>
        <fullName evidence="5">Transmembrane protein</fullName>
    </recommendedName>
</protein>
<sequence length="127" mass="15829">MQSHQKYPQNQQNNQQNDSKNQSQYYPKQINTLNAPQFKEQNYDFNELDRQGIYWTNLRLIREQFRQKREQQYKPFRDNQNKQMPKFPKQHFLRILFFMSITMVQAYQIPQIMQKQPIIYNMNYNLL</sequence>
<dbReference type="EMBL" id="LDAU01000078">
    <property type="protein sequence ID" value="KRX07867.1"/>
    <property type="molecule type" value="Genomic_DNA"/>
</dbReference>
<evidence type="ECO:0000313" key="4">
    <source>
        <dbReference type="Proteomes" id="UP000054937"/>
    </source>
</evidence>
<accession>A0A0V0R095</accession>
<keyword evidence="4" id="KW-1185">Reference proteome</keyword>
<keyword evidence="2" id="KW-1133">Transmembrane helix</keyword>
<gene>
    <name evidence="3" type="ORF">PPERSA_10255</name>
</gene>
<organism evidence="3 4">
    <name type="scientific">Pseudocohnilembus persalinus</name>
    <name type="common">Ciliate</name>
    <dbReference type="NCBI Taxonomy" id="266149"/>
    <lineage>
        <taxon>Eukaryota</taxon>
        <taxon>Sar</taxon>
        <taxon>Alveolata</taxon>
        <taxon>Ciliophora</taxon>
        <taxon>Intramacronucleata</taxon>
        <taxon>Oligohymenophorea</taxon>
        <taxon>Scuticociliatia</taxon>
        <taxon>Philasterida</taxon>
        <taxon>Pseudocohnilembidae</taxon>
        <taxon>Pseudocohnilembus</taxon>
    </lineage>
</organism>
<dbReference type="Proteomes" id="UP000054937">
    <property type="component" value="Unassembled WGS sequence"/>
</dbReference>
<evidence type="ECO:0000313" key="3">
    <source>
        <dbReference type="EMBL" id="KRX07867.1"/>
    </source>
</evidence>
<dbReference type="InParanoid" id="A0A0V0R095"/>
<dbReference type="AlphaFoldDB" id="A0A0V0R095"/>
<keyword evidence="2" id="KW-0812">Transmembrane</keyword>
<keyword evidence="2" id="KW-0472">Membrane</keyword>
<evidence type="ECO:0000256" key="2">
    <source>
        <dbReference type="SAM" id="Phobius"/>
    </source>
</evidence>